<dbReference type="PIRSF" id="PIRSF002741">
    <property type="entry name" value="MppA"/>
    <property type="match status" value="1"/>
</dbReference>
<sequence>MDFKQITFWGLIMKRKRLITTIITAALTASIALSGCGNLGPTGTTKVSTNEKQILNIIGYDFNSLDPGKVADAQSFTAMTNVYEGLMKEVVNEKGESHNEFAGAEKVDISEDKLTYTFHLRKDAVWTDGKPVTAKDYVYAWKRIIDPKTAAPYMNLMDDINVKGAKEIIEAVNAKKDKSEIDKLLLDFGVKAKDDYTFVVTLSKPTPYFTNVLCFKSLAPVREDKVKEQGDKFGSDPISTVYNGPFVISEYAKGSKIVYKKNDKYWNAKNVKLEQANGTIVTEPSTLVKLFENKELDVVNASKDDLDKLKEESKKGQYQYVTRKESRACFNYYNVTSSVLKNAKIRLALSLALDRQEFLNVVYKSYLPSNGYIGNGVSCGDKEYRKAVQEPLKNVKDDPKKLFEEGLKEEGIDDASKVSLKLLLGVQTAESKATGDYLAKLYKDKFGINIKQEFTPDAQTYYKDRTDGNFDICNGGWAAAYDDVSTFFTVFRTGDANNDGKYSNKEYDELINKAGIENDNEKRLDLYKKAEEMLIAKDAAVMPTYYTELNQFRQNYVKNFTVPKFGPYYDLSTAYIEGKEK</sequence>
<dbReference type="PANTHER" id="PTHR30290">
    <property type="entry name" value="PERIPLASMIC BINDING COMPONENT OF ABC TRANSPORTER"/>
    <property type="match status" value="1"/>
</dbReference>
<dbReference type="GO" id="GO:0005509">
    <property type="term" value="F:calcium ion binding"/>
    <property type="evidence" value="ECO:0007669"/>
    <property type="project" value="InterPro"/>
</dbReference>
<gene>
    <name evidence="6" type="ORF">FYJ33_03760</name>
</gene>
<comment type="caution">
    <text evidence="6">The sequence shown here is derived from an EMBL/GenBank/DDBJ whole genome shotgun (WGS) entry which is preliminary data.</text>
</comment>
<dbReference type="CDD" id="cd08504">
    <property type="entry name" value="PBP2_OppA"/>
    <property type="match status" value="1"/>
</dbReference>
<dbReference type="Gene3D" id="3.10.105.10">
    <property type="entry name" value="Dipeptide-binding Protein, Domain 3"/>
    <property type="match status" value="1"/>
</dbReference>
<keyword evidence="7" id="KW-1185">Reference proteome</keyword>
<dbReference type="InterPro" id="IPR002048">
    <property type="entry name" value="EF_hand_dom"/>
</dbReference>
<proteinExistence type="inferred from homology"/>
<dbReference type="GO" id="GO:1904680">
    <property type="term" value="F:peptide transmembrane transporter activity"/>
    <property type="evidence" value="ECO:0007669"/>
    <property type="project" value="TreeGrafter"/>
</dbReference>
<feature type="domain" description="EF-hand" evidence="5">
    <location>
        <begin position="482"/>
        <end position="517"/>
    </location>
</feature>
<comment type="subcellular location">
    <subcellularLocation>
        <location evidence="1">Cell envelope</location>
    </subcellularLocation>
</comment>
<dbReference type="GO" id="GO:0015833">
    <property type="term" value="P:peptide transport"/>
    <property type="evidence" value="ECO:0007669"/>
    <property type="project" value="TreeGrafter"/>
</dbReference>
<dbReference type="PROSITE" id="PS50222">
    <property type="entry name" value="EF_HAND_2"/>
    <property type="match status" value="1"/>
</dbReference>
<keyword evidence="3" id="KW-0813">Transport</keyword>
<dbReference type="Gene3D" id="3.90.76.10">
    <property type="entry name" value="Dipeptide-binding Protein, Domain 1"/>
    <property type="match status" value="1"/>
</dbReference>
<dbReference type="InterPro" id="IPR039424">
    <property type="entry name" value="SBP_5"/>
</dbReference>
<evidence type="ECO:0000256" key="2">
    <source>
        <dbReference type="ARBA" id="ARBA00005695"/>
    </source>
</evidence>
<dbReference type="AlphaFoldDB" id="A0A7X2MWV3"/>
<comment type="similarity">
    <text evidence="2">Belongs to the bacterial solute-binding protein 5 family.</text>
</comment>
<dbReference type="GO" id="GO:0042597">
    <property type="term" value="C:periplasmic space"/>
    <property type="evidence" value="ECO:0007669"/>
    <property type="project" value="UniProtKB-ARBA"/>
</dbReference>
<organism evidence="6 7">
    <name type="scientific">Inconstantimicrobium porci</name>
    <dbReference type="NCBI Taxonomy" id="2652291"/>
    <lineage>
        <taxon>Bacteria</taxon>
        <taxon>Bacillati</taxon>
        <taxon>Bacillota</taxon>
        <taxon>Clostridia</taxon>
        <taxon>Eubacteriales</taxon>
        <taxon>Clostridiaceae</taxon>
        <taxon>Inconstantimicrobium</taxon>
    </lineage>
</organism>
<evidence type="ECO:0000256" key="3">
    <source>
        <dbReference type="ARBA" id="ARBA00022448"/>
    </source>
</evidence>
<evidence type="ECO:0000313" key="6">
    <source>
        <dbReference type="EMBL" id="MSR90552.1"/>
    </source>
</evidence>
<evidence type="ECO:0000313" key="7">
    <source>
        <dbReference type="Proteomes" id="UP000460287"/>
    </source>
</evidence>
<keyword evidence="4" id="KW-0732">Signal</keyword>
<dbReference type="FunFam" id="3.90.76.10:FF:000001">
    <property type="entry name" value="Oligopeptide ABC transporter substrate-binding protein"/>
    <property type="match status" value="1"/>
</dbReference>
<name>A0A7X2MWV3_9CLOT</name>
<dbReference type="GO" id="GO:0043190">
    <property type="term" value="C:ATP-binding cassette (ABC) transporter complex"/>
    <property type="evidence" value="ECO:0007669"/>
    <property type="project" value="InterPro"/>
</dbReference>
<reference evidence="6 7" key="1">
    <citation type="submission" date="2019-08" db="EMBL/GenBank/DDBJ databases">
        <title>In-depth cultivation of the pig gut microbiome towards novel bacterial diversity and tailored functional studies.</title>
        <authorList>
            <person name="Wylensek D."/>
            <person name="Hitch T.C.A."/>
            <person name="Clavel T."/>
        </authorList>
    </citation>
    <scope>NUCLEOTIDE SEQUENCE [LARGE SCALE GENOMIC DNA]</scope>
    <source>
        <strain evidence="6 7">WCA-383-APC-5B</strain>
    </source>
</reference>
<dbReference type="Gene3D" id="3.40.190.10">
    <property type="entry name" value="Periplasmic binding protein-like II"/>
    <property type="match status" value="1"/>
</dbReference>
<dbReference type="SUPFAM" id="SSF53850">
    <property type="entry name" value="Periplasmic binding protein-like II"/>
    <property type="match status" value="1"/>
</dbReference>
<dbReference type="GO" id="GO:0030313">
    <property type="term" value="C:cell envelope"/>
    <property type="evidence" value="ECO:0007669"/>
    <property type="project" value="UniProtKB-SubCell"/>
</dbReference>
<dbReference type="EMBL" id="VULX01000003">
    <property type="protein sequence ID" value="MSR90552.1"/>
    <property type="molecule type" value="Genomic_DNA"/>
</dbReference>
<dbReference type="PANTHER" id="PTHR30290:SF10">
    <property type="entry name" value="PERIPLASMIC OLIGOPEPTIDE-BINDING PROTEIN-RELATED"/>
    <property type="match status" value="1"/>
</dbReference>
<evidence type="ECO:0000256" key="4">
    <source>
        <dbReference type="ARBA" id="ARBA00022729"/>
    </source>
</evidence>
<accession>A0A7X2MWV3</accession>
<protein>
    <submittedName>
        <fullName evidence="6">Peptide ABC transporter substrate-binding protein</fullName>
    </submittedName>
</protein>
<dbReference type="Pfam" id="PF00496">
    <property type="entry name" value="SBP_bac_5"/>
    <property type="match status" value="1"/>
</dbReference>
<evidence type="ECO:0000256" key="1">
    <source>
        <dbReference type="ARBA" id="ARBA00004196"/>
    </source>
</evidence>
<dbReference type="InterPro" id="IPR000914">
    <property type="entry name" value="SBP_5_dom"/>
</dbReference>
<evidence type="ECO:0000259" key="5">
    <source>
        <dbReference type="PROSITE" id="PS50222"/>
    </source>
</evidence>
<dbReference type="InterPro" id="IPR030678">
    <property type="entry name" value="Peptide/Ni-bd"/>
</dbReference>
<dbReference type="Proteomes" id="UP000460287">
    <property type="component" value="Unassembled WGS sequence"/>
</dbReference>